<gene>
    <name evidence="2" type="ORF">K5P26_05715</name>
</gene>
<dbReference type="EMBL" id="JAILXK010000001">
    <property type="protein sequence ID" value="MBY4636634.1"/>
    <property type="molecule type" value="Genomic_DNA"/>
</dbReference>
<keyword evidence="1" id="KW-0732">Signal</keyword>
<evidence type="ECO:0000256" key="1">
    <source>
        <dbReference type="SAM" id="SignalP"/>
    </source>
</evidence>
<reference evidence="2" key="1">
    <citation type="submission" date="2021-08" db="EMBL/GenBank/DDBJ databases">
        <title>Sphingopyxis panaciterrulae sp. nov., isolated from the surface water of the Yellow Sea.</title>
        <authorList>
            <person name="Gao Z."/>
            <person name="Zhang D."/>
            <person name="Zhang A."/>
        </authorList>
    </citation>
    <scope>NUCLEOTIDE SEQUENCE</scope>
    <source>
        <strain evidence="2">XHP0097</strain>
    </source>
</reference>
<accession>A0ABS7MD73</accession>
<sequence>MRNRHYRALAVAALIWPAAATAQTPPTPPPPACTSAEHRAFDFWVGEWDVFPNGSDTQVATSSIEAMFGGCAIRETWKPRSGGGGGSFSIYDRERRQWRQAWVDSSGTRVDFGGGVADGKMVLTGLWPNVVGQGQDALIRMTYSRADDGSVRQHGEQSTDHGLTWATSFDFIYRQRTSGEK</sequence>
<dbReference type="Proteomes" id="UP001166571">
    <property type="component" value="Unassembled WGS sequence"/>
</dbReference>
<evidence type="ECO:0000313" key="2">
    <source>
        <dbReference type="EMBL" id="MBY4636634.1"/>
    </source>
</evidence>
<feature type="signal peptide" evidence="1">
    <location>
        <begin position="1"/>
        <end position="22"/>
    </location>
</feature>
<protein>
    <recommendedName>
        <fullName evidence="4">DUF1579 domain-containing protein</fullName>
    </recommendedName>
</protein>
<feature type="chain" id="PRO_5047054636" description="DUF1579 domain-containing protein" evidence="1">
    <location>
        <begin position="23"/>
        <end position="181"/>
    </location>
</feature>
<keyword evidence="3" id="KW-1185">Reference proteome</keyword>
<evidence type="ECO:0000313" key="3">
    <source>
        <dbReference type="Proteomes" id="UP001166571"/>
    </source>
</evidence>
<evidence type="ECO:0008006" key="4">
    <source>
        <dbReference type="Google" id="ProtNLM"/>
    </source>
</evidence>
<proteinExistence type="predicted"/>
<name>A0ABS7MD73_9SPHN</name>
<dbReference type="RefSeq" id="WP_222136037.1">
    <property type="nucleotide sequence ID" value="NZ_JAILXK010000001.1"/>
</dbReference>
<organism evidence="2 3">
    <name type="scientific">Sphingopyxis jiangsuensis</name>
    <dbReference type="NCBI Taxonomy" id="2871171"/>
    <lineage>
        <taxon>Bacteria</taxon>
        <taxon>Pseudomonadati</taxon>
        <taxon>Pseudomonadota</taxon>
        <taxon>Alphaproteobacteria</taxon>
        <taxon>Sphingomonadales</taxon>
        <taxon>Sphingomonadaceae</taxon>
        <taxon>Sphingopyxis</taxon>
    </lineage>
</organism>
<comment type="caution">
    <text evidence="2">The sequence shown here is derived from an EMBL/GenBank/DDBJ whole genome shotgun (WGS) entry which is preliminary data.</text>
</comment>